<dbReference type="SUPFAM" id="SSF55890">
    <property type="entry name" value="Sporulation response regulatory protein Spo0B"/>
    <property type="match status" value="1"/>
</dbReference>
<dbReference type="FunFam" id="3.30.450.20:FF:000018">
    <property type="entry name" value="Sensor histidine kinase DcuS"/>
    <property type="match status" value="1"/>
</dbReference>
<evidence type="ECO:0000256" key="10">
    <source>
        <dbReference type="ARBA" id="ARBA00022840"/>
    </source>
</evidence>
<dbReference type="InterPro" id="IPR035965">
    <property type="entry name" value="PAS-like_dom_sf"/>
</dbReference>
<dbReference type="GO" id="GO:0006355">
    <property type="term" value="P:regulation of DNA-templated transcription"/>
    <property type="evidence" value="ECO:0007669"/>
    <property type="project" value="InterPro"/>
</dbReference>
<dbReference type="PANTHER" id="PTHR43547:SF10">
    <property type="entry name" value="SENSOR HISTIDINE KINASE DCUS"/>
    <property type="match status" value="1"/>
</dbReference>
<accession>A0A0D8IEE1</accession>
<dbReference type="Gene3D" id="3.30.565.10">
    <property type="entry name" value="Histidine kinase-like ATPase, C-terminal domain"/>
    <property type="match status" value="1"/>
</dbReference>
<dbReference type="InterPro" id="IPR013767">
    <property type="entry name" value="PAS_fold"/>
</dbReference>
<dbReference type="Gene3D" id="3.30.450.20">
    <property type="entry name" value="PAS domain"/>
    <property type="match status" value="2"/>
</dbReference>
<comment type="subcellular location">
    <subcellularLocation>
        <location evidence="2">Cell membrane</location>
        <topology evidence="2">Multi-pass membrane protein</topology>
    </subcellularLocation>
</comment>
<dbReference type="SUPFAM" id="SSF103190">
    <property type="entry name" value="Sensory domain-like"/>
    <property type="match status" value="1"/>
</dbReference>
<dbReference type="InterPro" id="IPR036890">
    <property type="entry name" value="HATPase_C_sf"/>
</dbReference>
<evidence type="ECO:0000256" key="7">
    <source>
        <dbReference type="ARBA" id="ARBA00022692"/>
    </source>
</evidence>
<dbReference type="PROSITE" id="PS50112">
    <property type="entry name" value="PAS"/>
    <property type="match status" value="1"/>
</dbReference>
<dbReference type="Gene3D" id="1.10.287.130">
    <property type="match status" value="1"/>
</dbReference>
<evidence type="ECO:0000256" key="11">
    <source>
        <dbReference type="ARBA" id="ARBA00022989"/>
    </source>
</evidence>
<keyword evidence="15" id="KW-1185">Reference proteome</keyword>
<keyword evidence="5" id="KW-0597">Phosphoprotein</keyword>
<evidence type="ECO:0000256" key="1">
    <source>
        <dbReference type="ARBA" id="ARBA00000085"/>
    </source>
</evidence>
<dbReference type="GO" id="GO:0000155">
    <property type="term" value="F:phosphorelay sensor kinase activity"/>
    <property type="evidence" value="ECO:0007669"/>
    <property type="project" value="InterPro"/>
</dbReference>
<evidence type="ECO:0000256" key="9">
    <source>
        <dbReference type="ARBA" id="ARBA00022777"/>
    </source>
</evidence>
<dbReference type="GO" id="GO:0005886">
    <property type="term" value="C:plasma membrane"/>
    <property type="evidence" value="ECO:0007669"/>
    <property type="project" value="UniProtKB-SubCell"/>
</dbReference>
<dbReference type="InterPro" id="IPR003594">
    <property type="entry name" value="HATPase_dom"/>
</dbReference>
<dbReference type="RefSeq" id="WP_044824241.1">
    <property type="nucleotide sequence ID" value="NZ_CP009687.1"/>
</dbReference>
<dbReference type="OrthoDB" id="9792686at2"/>
<dbReference type="PANTHER" id="PTHR43547">
    <property type="entry name" value="TWO-COMPONENT HISTIDINE KINASE"/>
    <property type="match status" value="1"/>
</dbReference>
<dbReference type="InterPro" id="IPR029151">
    <property type="entry name" value="Sensor-like_sf"/>
</dbReference>
<evidence type="ECO:0000256" key="3">
    <source>
        <dbReference type="ARBA" id="ARBA00012438"/>
    </source>
</evidence>
<dbReference type="AlphaFoldDB" id="A0A0D8IEE1"/>
<gene>
    <name evidence="14" type="ORF">CACET_c33720</name>
</gene>
<dbReference type="Proteomes" id="UP000035704">
    <property type="component" value="Chromosome"/>
</dbReference>
<protein>
    <recommendedName>
        <fullName evidence="3">histidine kinase</fullName>
        <ecNumber evidence="3">2.7.13.3</ecNumber>
    </recommendedName>
</protein>
<evidence type="ECO:0000256" key="5">
    <source>
        <dbReference type="ARBA" id="ARBA00022553"/>
    </source>
</evidence>
<dbReference type="InterPro" id="IPR033463">
    <property type="entry name" value="sCache_3"/>
</dbReference>
<keyword evidence="7" id="KW-0812">Transmembrane</keyword>
<evidence type="ECO:0000256" key="2">
    <source>
        <dbReference type="ARBA" id="ARBA00004651"/>
    </source>
</evidence>
<dbReference type="CDD" id="cd18773">
    <property type="entry name" value="PDC1_HK_sensor"/>
    <property type="match status" value="1"/>
</dbReference>
<organism evidence="14 15">
    <name type="scientific">Clostridium aceticum</name>
    <dbReference type="NCBI Taxonomy" id="84022"/>
    <lineage>
        <taxon>Bacteria</taxon>
        <taxon>Bacillati</taxon>
        <taxon>Bacillota</taxon>
        <taxon>Clostridia</taxon>
        <taxon>Eubacteriales</taxon>
        <taxon>Clostridiaceae</taxon>
        <taxon>Clostridium</taxon>
    </lineage>
</organism>
<dbReference type="Pfam" id="PF14689">
    <property type="entry name" value="SPOB_a"/>
    <property type="match status" value="1"/>
</dbReference>
<dbReference type="KEGG" id="cace:CACET_c33720"/>
<evidence type="ECO:0000313" key="14">
    <source>
        <dbReference type="EMBL" id="AKL96815.1"/>
    </source>
</evidence>
<evidence type="ECO:0000256" key="13">
    <source>
        <dbReference type="ARBA" id="ARBA00023136"/>
    </source>
</evidence>
<dbReference type="SMART" id="SM00091">
    <property type="entry name" value="PAS"/>
    <property type="match status" value="1"/>
</dbReference>
<dbReference type="SMART" id="SM00387">
    <property type="entry name" value="HATPase_c"/>
    <property type="match status" value="1"/>
</dbReference>
<evidence type="ECO:0000256" key="8">
    <source>
        <dbReference type="ARBA" id="ARBA00022741"/>
    </source>
</evidence>
<dbReference type="PROSITE" id="PS50109">
    <property type="entry name" value="HIS_KIN"/>
    <property type="match status" value="1"/>
</dbReference>
<dbReference type="GO" id="GO:0005524">
    <property type="term" value="F:ATP binding"/>
    <property type="evidence" value="ECO:0007669"/>
    <property type="project" value="UniProtKB-KW"/>
</dbReference>
<dbReference type="SUPFAM" id="SSF55874">
    <property type="entry name" value="ATPase domain of HSP90 chaperone/DNA topoisomerase II/histidine kinase"/>
    <property type="match status" value="1"/>
</dbReference>
<keyword evidence="11" id="KW-1133">Transmembrane helix</keyword>
<dbReference type="Pfam" id="PF17203">
    <property type="entry name" value="sCache_3_2"/>
    <property type="match status" value="1"/>
</dbReference>
<dbReference type="InterPro" id="IPR004358">
    <property type="entry name" value="Sig_transdc_His_kin-like_C"/>
</dbReference>
<dbReference type="PRINTS" id="PR00344">
    <property type="entry name" value="BCTRLSENSOR"/>
</dbReference>
<evidence type="ECO:0000256" key="4">
    <source>
        <dbReference type="ARBA" id="ARBA00022475"/>
    </source>
</evidence>
<dbReference type="PATRIC" id="fig|84022.5.peg.3563"/>
<keyword evidence="12" id="KW-0902">Two-component regulatory system</keyword>
<dbReference type="InterPro" id="IPR016120">
    <property type="entry name" value="Sig_transdc_His_kin_SpoOB"/>
</dbReference>
<name>A0A0D8IEE1_9CLOT</name>
<evidence type="ECO:0000256" key="12">
    <source>
        <dbReference type="ARBA" id="ARBA00023012"/>
    </source>
</evidence>
<dbReference type="EMBL" id="CP009687">
    <property type="protein sequence ID" value="AKL96815.1"/>
    <property type="molecule type" value="Genomic_DNA"/>
</dbReference>
<evidence type="ECO:0000256" key="6">
    <source>
        <dbReference type="ARBA" id="ARBA00022679"/>
    </source>
</evidence>
<proteinExistence type="predicted"/>
<reference evidence="14 15" key="1">
    <citation type="submission" date="2014-10" db="EMBL/GenBank/DDBJ databases">
        <title>Genome sequence of Clostridium aceticum DSM 1496.</title>
        <authorList>
            <person name="Poehlein A."/>
            <person name="Schiel-Bengelsdorf B."/>
            <person name="Gottschalk G."/>
            <person name="Duerre P."/>
            <person name="Daniel R."/>
        </authorList>
    </citation>
    <scope>NUCLEOTIDE SEQUENCE [LARGE SCALE GENOMIC DNA]</scope>
    <source>
        <strain evidence="14 15">DSM 1496</strain>
    </source>
</reference>
<dbReference type="InterPro" id="IPR005467">
    <property type="entry name" value="His_kinase_dom"/>
</dbReference>
<dbReference type="EC" id="2.7.13.3" evidence="3"/>
<keyword evidence="6" id="KW-0808">Transferase</keyword>
<keyword evidence="10" id="KW-0067">ATP-binding</keyword>
<keyword evidence="4" id="KW-1003">Cell membrane</keyword>
<comment type="catalytic activity">
    <reaction evidence="1">
        <text>ATP + protein L-histidine = ADP + protein N-phospho-L-histidine.</text>
        <dbReference type="EC" id="2.7.13.3"/>
    </reaction>
</comment>
<dbReference type="STRING" id="84022.CACET_c33720"/>
<dbReference type="NCBIfam" id="NF008298">
    <property type="entry name" value="PRK11086.1"/>
    <property type="match status" value="1"/>
</dbReference>
<dbReference type="CDD" id="cd00130">
    <property type="entry name" value="PAS"/>
    <property type="match status" value="1"/>
</dbReference>
<keyword evidence="8" id="KW-0547">Nucleotide-binding</keyword>
<evidence type="ECO:0000313" key="15">
    <source>
        <dbReference type="Proteomes" id="UP000035704"/>
    </source>
</evidence>
<dbReference type="SUPFAM" id="SSF55785">
    <property type="entry name" value="PYP-like sensor domain (PAS domain)"/>
    <property type="match status" value="1"/>
</dbReference>
<keyword evidence="13" id="KW-0472">Membrane</keyword>
<keyword evidence="9" id="KW-0418">Kinase</keyword>
<dbReference type="InterPro" id="IPR039506">
    <property type="entry name" value="SPOB_a"/>
</dbReference>
<dbReference type="Pfam" id="PF00989">
    <property type="entry name" value="PAS"/>
    <property type="match status" value="1"/>
</dbReference>
<dbReference type="InterPro" id="IPR000014">
    <property type="entry name" value="PAS"/>
</dbReference>
<dbReference type="NCBIfam" id="TIGR00229">
    <property type="entry name" value="sensory_box"/>
    <property type="match status" value="1"/>
</dbReference>
<sequence length="525" mass="57888">MKLKKKIALLSLSITILSVMISGLLIMRTMEESLEDEMSTNVLNISRAVAKIPDIIRAFEAEDPALVIQPIVESIRAATEDVEFIVVTDLEGIRYSHPNPARIGARFVGGDEAAALLEGKEYVSTAEGTLGLSTRGFTPIYNFNHERIGMVSVGILNDHIFQTKTQFKKEIYFSTFLGILIGLIGAVLLGDNIKRTLMGLEPKEIAGLFRERSSILEAIKEGIIAINEDARITLMNTAAKDILNFTEKDIIGRPIEEVLPNTDMVKVLHSGVAVSNEEKKICGTNIMINTLPVLHQEKTIGVIASFRDKSEVTALAEELTGFKMLVDSLRATTHEFMNKLHVILGFLQLKDYSSAEKFILDITAHHQEVISFIIKNIQDTSIAALLLGKYSAAKESAIQMNIHPSSNLTKMPSSIPSSLMITIIGNLLENAFDAVQYIEDKKVIDFLLLEKEEEIIISVKDNGIGIDLSHQPFIFQKGFTTKSDGRGIGLHLVKQSIDNLGGSIQVKSKTFSGTQFLIKIPKALR</sequence>
<dbReference type="Pfam" id="PF02518">
    <property type="entry name" value="HATPase_c"/>
    <property type="match status" value="1"/>
</dbReference>